<protein>
    <submittedName>
        <fullName evidence="10">ABC transporter permease subunit</fullName>
    </submittedName>
</protein>
<evidence type="ECO:0000256" key="4">
    <source>
        <dbReference type="ARBA" id="ARBA00022475"/>
    </source>
</evidence>
<evidence type="ECO:0000259" key="9">
    <source>
        <dbReference type="PROSITE" id="PS50928"/>
    </source>
</evidence>
<keyword evidence="5 8" id="KW-0812">Transmembrane</keyword>
<dbReference type="PROSITE" id="PS50928">
    <property type="entry name" value="ABC_TM1"/>
    <property type="match status" value="1"/>
</dbReference>
<evidence type="ECO:0000256" key="5">
    <source>
        <dbReference type="ARBA" id="ARBA00022692"/>
    </source>
</evidence>
<feature type="transmembrane region" description="Helical" evidence="8">
    <location>
        <begin position="183"/>
        <end position="205"/>
    </location>
</feature>
<proteinExistence type="inferred from homology"/>
<dbReference type="PANTHER" id="PTHR42929">
    <property type="entry name" value="INNER MEMBRANE ABC TRANSPORTER PERMEASE PROTEIN YDCU-RELATED-RELATED"/>
    <property type="match status" value="1"/>
</dbReference>
<dbReference type="GO" id="GO:0055085">
    <property type="term" value="P:transmembrane transport"/>
    <property type="evidence" value="ECO:0007669"/>
    <property type="project" value="InterPro"/>
</dbReference>
<dbReference type="InterPro" id="IPR035906">
    <property type="entry name" value="MetI-like_sf"/>
</dbReference>
<feature type="transmembrane region" description="Helical" evidence="8">
    <location>
        <begin position="226"/>
        <end position="248"/>
    </location>
</feature>
<feature type="transmembrane region" description="Helical" evidence="8">
    <location>
        <begin position="27"/>
        <end position="48"/>
    </location>
</feature>
<dbReference type="InterPro" id="IPR000515">
    <property type="entry name" value="MetI-like"/>
</dbReference>
<evidence type="ECO:0000313" key="11">
    <source>
        <dbReference type="Proteomes" id="UP000468901"/>
    </source>
</evidence>
<dbReference type="Gene3D" id="1.10.3720.10">
    <property type="entry name" value="MetI-like"/>
    <property type="match status" value="1"/>
</dbReference>
<keyword evidence="4" id="KW-1003">Cell membrane</keyword>
<keyword evidence="3 8" id="KW-0813">Transport</keyword>
<feature type="transmembrane region" description="Helical" evidence="8">
    <location>
        <begin position="94"/>
        <end position="121"/>
    </location>
</feature>
<evidence type="ECO:0000256" key="7">
    <source>
        <dbReference type="ARBA" id="ARBA00023136"/>
    </source>
</evidence>
<evidence type="ECO:0000313" key="10">
    <source>
        <dbReference type="EMBL" id="KAB7738553.1"/>
    </source>
</evidence>
<evidence type="ECO:0000256" key="2">
    <source>
        <dbReference type="ARBA" id="ARBA00007069"/>
    </source>
</evidence>
<dbReference type="CDD" id="cd06261">
    <property type="entry name" value="TM_PBP2"/>
    <property type="match status" value="1"/>
</dbReference>
<sequence length="314" mass="34809">MADGRTSSLSDRVWAGLGRIGITGKRVVIGIPLIWLTIFFILPFLIVLKISFSTQIIGIPPFTDLFDWSGGGIVPKLQIDWSNYSYLFEDPLYIVAYFNSVKIAFFSTCICTLIAYPVAYGVARVPETWRNPLLLLIVLPFWTSLLLRVYAWIGLLKNNGIINNFLISLGVISEPLPMMNNAFSVYVGIVYSYLPFMLLPLYATLSRLDFTLLEAAADLGASRTRAFVTVTLPLSIPGVIAGAMLVFIPAIGEFVIPSLLGGPATTMIGRVIWDEFFENQAWPVASAVAIALMLFLVVPIMIFQYYQTRSEAQP</sequence>
<keyword evidence="7 8" id="KW-0472">Membrane</keyword>
<comment type="caution">
    <text evidence="10">The sequence shown here is derived from an EMBL/GenBank/DDBJ whole genome shotgun (WGS) entry which is preliminary data.</text>
</comment>
<dbReference type="Pfam" id="PF00528">
    <property type="entry name" value="BPD_transp_1"/>
    <property type="match status" value="1"/>
</dbReference>
<name>A0A6N6VJ73_9HYPH</name>
<comment type="similarity">
    <text evidence="2">Belongs to the binding-protein-dependent transport system permease family. CysTW subfamily.</text>
</comment>
<comment type="subcellular location">
    <subcellularLocation>
        <location evidence="1 8">Cell membrane</location>
        <topology evidence="1 8">Multi-pass membrane protein</topology>
    </subcellularLocation>
</comment>
<feature type="domain" description="ABC transmembrane type-1" evidence="9">
    <location>
        <begin position="97"/>
        <end position="303"/>
    </location>
</feature>
<dbReference type="GO" id="GO:0005886">
    <property type="term" value="C:plasma membrane"/>
    <property type="evidence" value="ECO:0007669"/>
    <property type="project" value="UniProtKB-SubCell"/>
</dbReference>
<keyword evidence="11" id="KW-1185">Reference proteome</keyword>
<organism evidence="10 11">
    <name type="scientific">Parvibaculum sedimenti</name>
    <dbReference type="NCBI Taxonomy" id="2608632"/>
    <lineage>
        <taxon>Bacteria</taxon>
        <taxon>Pseudomonadati</taxon>
        <taxon>Pseudomonadota</taxon>
        <taxon>Alphaproteobacteria</taxon>
        <taxon>Hyphomicrobiales</taxon>
        <taxon>Parvibaculaceae</taxon>
        <taxon>Parvibaculum</taxon>
    </lineage>
</organism>
<dbReference type="SUPFAM" id="SSF161098">
    <property type="entry name" value="MetI-like"/>
    <property type="match status" value="1"/>
</dbReference>
<keyword evidence="6 8" id="KW-1133">Transmembrane helix</keyword>
<gene>
    <name evidence="10" type="ORF">F2P47_16705</name>
</gene>
<accession>A0A6N6VJ73</accession>
<feature type="transmembrane region" description="Helical" evidence="8">
    <location>
        <begin position="285"/>
        <end position="306"/>
    </location>
</feature>
<evidence type="ECO:0000256" key="3">
    <source>
        <dbReference type="ARBA" id="ARBA00022448"/>
    </source>
</evidence>
<dbReference type="Proteomes" id="UP000468901">
    <property type="component" value="Unassembled WGS sequence"/>
</dbReference>
<dbReference type="PANTHER" id="PTHR42929:SF3">
    <property type="entry name" value="PUTRESCINE TRANSPORT SYSTEM PERMEASE PROTEIN POTH"/>
    <property type="match status" value="1"/>
</dbReference>
<evidence type="ECO:0000256" key="6">
    <source>
        <dbReference type="ARBA" id="ARBA00022989"/>
    </source>
</evidence>
<evidence type="ECO:0000256" key="8">
    <source>
        <dbReference type="RuleBase" id="RU363032"/>
    </source>
</evidence>
<evidence type="ECO:0000256" key="1">
    <source>
        <dbReference type="ARBA" id="ARBA00004651"/>
    </source>
</evidence>
<dbReference type="AlphaFoldDB" id="A0A6N6VJ73"/>
<dbReference type="EMBL" id="WESC01000020">
    <property type="protein sequence ID" value="KAB7738553.1"/>
    <property type="molecule type" value="Genomic_DNA"/>
</dbReference>
<reference evidence="10 11" key="1">
    <citation type="submission" date="2019-09" db="EMBL/GenBank/DDBJ databases">
        <title>Parvibaculum sedimenti sp. nov., isolated from sediment.</title>
        <authorList>
            <person name="Wang Y."/>
        </authorList>
    </citation>
    <scope>NUCLEOTIDE SEQUENCE [LARGE SCALE GENOMIC DNA]</scope>
    <source>
        <strain evidence="10 11">HXT-9</strain>
    </source>
</reference>
<feature type="transmembrane region" description="Helical" evidence="8">
    <location>
        <begin position="133"/>
        <end position="153"/>
    </location>
</feature>